<sequence length="323" mass="36742">MNNGGEKALHSEFIWDGSHLVQEIRHDHKNGTETDRTFTYIYRHPNSYEPLAQCLARTDGQGNRIEHEVNYFHCDQIGIPREMTDSDGKLIWRGRYDAWGALIRERYPKNTAGTHQPFRLQNQYYDEETGLHYNFLRYYDPITGRFTTQDPIGLKGGMNLYRFEGTVQNQTDPLGLFAPALAPAVPWILEGLAYVGTALTGILIAAGIMDAKEEHDKAQSATQAKSENTSKCDKKPCPPCKPYPVGTIGYQGPKKSVHGMHGTRNGTGEMHYILFEVQQNPPHKDCTCRWQESKKIAGHHYMYQPNIFLTVNLNGRERPPSYP</sequence>
<dbReference type="PANTHER" id="PTHR32305:SF15">
    <property type="entry name" value="PROTEIN RHSA-RELATED"/>
    <property type="match status" value="1"/>
</dbReference>
<dbReference type="InterPro" id="IPR001826">
    <property type="entry name" value="RHS"/>
</dbReference>
<evidence type="ECO:0000313" key="2">
    <source>
        <dbReference type="EMBL" id="OOF73318.1"/>
    </source>
</evidence>
<comment type="caution">
    <text evidence="2">The sequence shown here is derived from an EMBL/GenBank/DDBJ whole genome shotgun (WGS) entry which is preliminary data.</text>
</comment>
<dbReference type="AlphaFoldDB" id="A0AAJ3MZT8"/>
<dbReference type="Pfam" id="PF03527">
    <property type="entry name" value="RHS"/>
    <property type="match status" value="1"/>
</dbReference>
<dbReference type="Gene3D" id="2.180.10.10">
    <property type="entry name" value="RHS repeat-associated core"/>
    <property type="match status" value="1"/>
</dbReference>
<organism evidence="2 3">
    <name type="scientific">Rodentibacter caecimuris</name>
    <dbReference type="NCBI Taxonomy" id="1796644"/>
    <lineage>
        <taxon>Bacteria</taxon>
        <taxon>Pseudomonadati</taxon>
        <taxon>Pseudomonadota</taxon>
        <taxon>Gammaproteobacteria</taxon>
        <taxon>Pasteurellales</taxon>
        <taxon>Pasteurellaceae</taxon>
        <taxon>Rodentibacter</taxon>
    </lineage>
</organism>
<name>A0AAJ3MZT8_9PAST</name>
<dbReference type="EMBL" id="MLAB01000004">
    <property type="protein sequence ID" value="OOF73318.1"/>
    <property type="molecule type" value="Genomic_DNA"/>
</dbReference>
<keyword evidence="3" id="KW-1185">Reference proteome</keyword>
<dbReference type="InterPro" id="IPR050708">
    <property type="entry name" value="T6SS_VgrG/RHS"/>
</dbReference>
<dbReference type="PANTHER" id="PTHR32305">
    <property type="match status" value="1"/>
</dbReference>
<dbReference type="NCBIfam" id="TIGR03696">
    <property type="entry name" value="Rhs_assc_core"/>
    <property type="match status" value="1"/>
</dbReference>
<evidence type="ECO:0000259" key="1">
    <source>
        <dbReference type="Pfam" id="PF03527"/>
    </source>
</evidence>
<dbReference type="Proteomes" id="UP000188998">
    <property type="component" value="Unassembled WGS sequence"/>
</dbReference>
<gene>
    <name evidence="2" type="ORF">BKG90_01550</name>
</gene>
<protein>
    <recommendedName>
        <fullName evidence="1">RHS protein conserved region domain-containing protein</fullName>
    </recommendedName>
</protein>
<proteinExistence type="predicted"/>
<reference evidence="2 3" key="1">
    <citation type="submission" date="2016-10" db="EMBL/GenBank/DDBJ databases">
        <title>Rodentibacter gen. nov. and new species.</title>
        <authorList>
            <person name="Christensen H."/>
        </authorList>
    </citation>
    <scope>NUCLEOTIDE SEQUENCE [LARGE SCALE GENOMIC DNA]</scope>
    <source>
        <strain evidence="2 3">199137021</strain>
    </source>
</reference>
<dbReference type="InterPro" id="IPR022385">
    <property type="entry name" value="Rhs_assc_core"/>
</dbReference>
<evidence type="ECO:0000313" key="3">
    <source>
        <dbReference type="Proteomes" id="UP000188998"/>
    </source>
</evidence>
<accession>A0AAJ3MZT8</accession>
<feature type="domain" description="RHS protein conserved region" evidence="1">
    <location>
        <begin position="70"/>
        <end position="106"/>
    </location>
</feature>
<dbReference type="PRINTS" id="PR00394">
    <property type="entry name" value="RHSPROTEIN"/>
</dbReference>